<feature type="transmembrane region" description="Helical" evidence="1">
    <location>
        <begin position="378"/>
        <end position="397"/>
    </location>
</feature>
<feature type="transmembrane region" description="Helical" evidence="1">
    <location>
        <begin position="230"/>
        <end position="255"/>
    </location>
</feature>
<keyword evidence="1" id="KW-0472">Membrane</keyword>
<feature type="transmembrane region" description="Helical" evidence="1">
    <location>
        <begin position="59"/>
        <end position="78"/>
    </location>
</feature>
<keyword evidence="3" id="KW-1185">Reference proteome</keyword>
<comment type="caution">
    <text evidence="2">The sequence shown here is derived from an EMBL/GenBank/DDBJ whole genome shotgun (WGS) entry which is preliminary data.</text>
</comment>
<feature type="transmembrane region" description="Helical" evidence="1">
    <location>
        <begin position="108"/>
        <end position="128"/>
    </location>
</feature>
<feature type="transmembrane region" description="Helical" evidence="1">
    <location>
        <begin position="276"/>
        <end position="300"/>
    </location>
</feature>
<evidence type="ECO:0000256" key="1">
    <source>
        <dbReference type="SAM" id="Phobius"/>
    </source>
</evidence>
<organism evidence="2 3">
    <name type="scientific">Sinimarinibacterium thermocellulolyticum</name>
    <dbReference type="NCBI Taxonomy" id="3170016"/>
    <lineage>
        <taxon>Bacteria</taxon>
        <taxon>Pseudomonadati</taxon>
        <taxon>Pseudomonadota</taxon>
        <taxon>Gammaproteobacteria</taxon>
        <taxon>Nevskiales</taxon>
        <taxon>Nevskiaceae</taxon>
        <taxon>Sinimarinibacterium</taxon>
    </lineage>
</organism>
<keyword evidence="1" id="KW-1133">Transmembrane helix</keyword>
<sequence>MARSARALAQDRSRRRDVGTACRSGAAIFALLALSAQVPSAAAHSFGRIYNLPVPFWMYAWGGAAALLLSFLVVAWFATAPAGSRAPRSIDLQHSGVVRALRWLRLRCVLRALALIGLIACVLSGWFGTRDPYRNFNMTFFWVVFVLGFAYLTALIGDVYALLNPWRTLAELLGRAWRGYLQGRVRYPSSLAYWPALALYMAFIWVELFAHTRPLSLAQLLLGYSVLNLVAVYVFGAAAWFRYGEFFAVFLRLLALMAPIDYRPGQGIRLRPPFSGLLEAHAESWSLLVFILFMLSSTAFDGLRATVPWFKLFWFDPTGWLTEWMGKPPIHAYIELRPWYLVYETMCLFLSPLLYLAIYLVFVWLARVCGGSRRSLRELALGFAYSLLPIALVYHFTHYYTLLLTQGLKIVSLLSDPLGNGWNLFGTAGLLRAPILPDLKWIWHTQVGLIVFGHIVSVWIAHVEALRLFPSRRAAVLSQIPMLLLMVAFTTFGLWILAQPIQSGR</sequence>
<feature type="transmembrane region" description="Helical" evidence="1">
    <location>
        <begin position="191"/>
        <end position="210"/>
    </location>
</feature>
<accession>A0ABV2AAM6</accession>
<keyword evidence="1" id="KW-0812">Transmembrane</keyword>
<gene>
    <name evidence="2" type="ORF">ABSH63_09405</name>
</gene>
<feature type="transmembrane region" description="Helical" evidence="1">
    <location>
        <begin position="340"/>
        <end position="366"/>
    </location>
</feature>
<evidence type="ECO:0000313" key="3">
    <source>
        <dbReference type="Proteomes" id="UP001465331"/>
    </source>
</evidence>
<dbReference type="RefSeq" id="WP_352889267.1">
    <property type="nucleotide sequence ID" value="NZ_JBEPIJ010000009.1"/>
</dbReference>
<dbReference type="EMBL" id="JBEPIJ010000009">
    <property type="protein sequence ID" value="MES0874219.1"/>
    <property type="molecule type" value="Genomic_DNA"/>
</dbReference>
<protein>
    <recommendedName>
        <fullName evidence="4">Fenitrothion hydrolase FedB</fullName>
    </recommendedName>
</protein>
<dbReference type="Proteomes" id="UP001465331">
    <property type="component" value="Unassembled WGS sequence"/>
</dbReference>
<feature type="transmembrane region" description="Helical" evidence="1">
    <location>
        <begin position="140"/>
        <end position="163"/>
    </location>
</feature>
<evidence type="ECO:0000313" key="2">
    <source>
        <dbReference type="EMBL" id="MES0874219.1"/>
    </source>
</evidence>
<proteinExistence type="predicted"/>
<evidence type="ECO:0008006" key="4">
    <source>
        <dbReference type="Google" id="ProtNLM"/>
    </source>
</evidence>
<name>A0ABV2AAM6_9GAMM</name>
<feature type="transmembrane region" description="Helical" evidence="1">
    <location>
        <begin position="474"/>
        <end position="498"/>
    </location>
</feature>
<feature type="transmembrane region" description="Helical" evidence="1">
    <location>
        <begin position="441"/>
        <end position="462"/>
    </location>
</feature>
<reference evidence="2 3" key="1">
    <citation type="submission" date="2024-06" db="EMBL/GenBank/DDBJ databases">
        <authorList>
            <person name="Li Z."/>
            <person name="Jiang Y."/>
        </authorList>
    </citation>
    <scope>NUCLEOTIDE SEQUENCE [LARGE SCALE GENOMIC DNA]</scope>
    <source>
        <strain evidence="2 3">HSW-8</strain>
    </source>
</reference>